<dbReference type="PROSITE" id="PS50931">
    <property type="entry name" value="HTH_LYSR"/>
    <property type="match status" value="1"/>
</dbReference>
<dbReference type="AlphaFoldDB" id="A0A6I6MTZ2"/>
<keyword evidence="8" id="KW-1185">Reference proteome</keyword>
<dbReference type="Pfam" id="PF03466">
    <property type="entry name" value="LysR_substrate"/>
    <property type="match status" value="1"/>
</dbReference>
<keyword evidence="2" id="KW-0805">Transcription regulation</keyword>
<feature type="domain" description="HTH lysR-type" evidence="6">
    <location>
        <begin position="38"/>
        <end position="95"/>
    </location>
</feature>
<evidence type="ECO:0000256" key="3">
    <source>
        <dbReference type="ARBA" id="ARBA00023125"/>
    </source>
</evidence>
<dbReference type="InterPro" id="IPR000847">
    <property type="entry name" value="LysR_HTH_N"/>
</dbReference>
<evidence type="ECO:0000256" key="1">
    <source>
        <dbReference type="ARBA" id="ARBA00009437"/>
    </source>
</evidence>
<sequence length="342" mass="37491">MTRESSFTPPLETVAGNPILKSTRSRSEGSVEPGELLPPFLSLRVFEAAARLGNFTRAAEELRITAGAVSQHIRVLEEFAGQTMFRRLGRGVELTDAGRAAYGHANAAMAEMLQAGRAMRASLRGRRISLSTAPSFASKWLIPRLGKFQESFPDVEVRMSADMTLVDFAGSDIDLAIRYGPGGYEGLHCERLMSESVVVVASPRLLDGRESVKTAADLLSLPLIHDEAPERDPSCPTWSMWFAARGERREEAERGLRFNHSGLALEAAVAGKGLVLAKRQLALRDISQGRLVTPLQEGDAPLSFAYWLVWPRGRRFEPAQGAFLSWLREQVIEGDSVADQTA</sequence>
<proteinExistence type="inferred from homology"/>
<dbReference type="SUPFAM" id="SSF46785">
    <property type="entry name" value="Winged helix' DNA-binding domain"/>
    <property type="match status" value="1"/>
</dbReference>
<dbReference type="CDD" id="cd08432">
    <property type="entry name" value="PBP2_GcdR_TrpI_HvrB_AmpR_like"/>
    <property type="match status" value="1"/>
</dbReference>
<evidence type="ECO:0000256" key="4">
    <source>
        <dbReference type="ARBA" id="ARBA00023163"/>
    </source>
</evidence>
<evidence type="ECO:0000313" key="7">
    <source>
        <dbReference type="EMBL" id="QGZ96237.1"/>
    </source>
</evidence>
<dbReference type="InterPro" id="IPR036390">
    <property type="entry name" value="WH_DNA-bd_sf"/>
</dbReference>
<evidence type="ECO:0000256" key="5">
    <source>
        <dbReference type="SAM" id="MobiDB-lite"/>
    </source>
</evidence>
<organism evidence="7 8">
    <name type="scientific">Terricaulis silvestris</name>
    <dbReference type="NCBI Taxonomy" id="2686094"/>
    <lineage>
        <taxon>Bacteria</taxon>
        <taxon>Pseudomonadati</taxon>
        <taxon>Pseudomonadota</taxon>
        <taxon>Alphaproteobacteria</taxon>
        <taxon>Caulobacterales</taxon>
        <taxon>Caulobacteraceae</taxon>
        <taxon>Terricaulis</taxon>
    </lineage>
</organism>
<gene>
    <name evidence="7" type="primary">gcvA_3</name>
    <name evidence="7" type="ORF">DSM104635_03095</name>
</gene>
<evidence type="ECO:0000256" key="2">
    <source>
        <dbReference type="ARBA" id="ARBA00023015"/>
    </source>
</evidence>
<dbReference type="SUPFAM" id="SSF53850">
    <property type="entry name" value="Periplasmic binding protein-like II"/>
    <property type="match status" value="1"/>
</dbReference>
<dbReference type="InterPro" id="IPR005119">
    <property type="entry name" value="LysR_subst-bd"/>
</dbReference>
<dbReference type="Pfam" id="PF00126">
    <property type="entry name" value="HTH_1"/>
    <property type="match status" value="1"/>
</dbReference>
<dbReference type="InterPro" id="IPR058163">
    <property type="entry name" value="LysR-type_TF_proteobact-type"/>
</dbReference>
<feature type="region of interest" description="Disordered" evidence="5">
    <location>
        <begin position="1"/>
        <end position="33"/>
    </location>
</feature>
<protein>
    <submittedName>
        <fullName evidence="7">Gcv operon activator</fullName>
    </submittedName>
</protein>
<dbReference type="EMBL" id="CP047045">
    <property type="protein sequence ID" value="QGZ96237.1"/>
    <property type="molecule type" value="Genomic_DNA"/>
</dbReference>
<accession>A0A6I6MTZ2</accession>
<name>A0A6I6MTZ2_9CAUL</name>
<keyword evidence="3" id="KW-0238">DNA-binding</keyword>
<dbReference type="KEGG" id="tsv:DSM104635_03095"/>
<keyword evidence="4" id="KW-0804">Transcription</keyword>
<evidence type="ECO:0000313" key="8">
    <source>
        <dbReference type="Proteomes" id="UP000431269"/>
    </source>
</evidence>
<comment type="similarity">
    <text evidence="1">Belongs to the LysR transcriptional regulatory family.</text>
</comment>
<dbReference type="GO" id="GO:0003700">
    <property type="term" value="F:DNA-binding transcription factor activity"/>
    <property type="evidence" value="ECO:0007669"/>
    <property type="project" value="InterPro"/>
</dbReference>
<dbReference type="Gene3D" id="1.10.10.10">
    <property type="entry name" value="Winged helix-like DNA-binding domain superfamily/Winged helix DNA-binding domain"/>
    <property type="match status" value="1"/>
</dbReference>
<dbReference type="PANTHER" id="PTHR30537:SF74">
    <property type="entry name" value="HTH-TYPE TRANSCRIPTIONAL REGULATOR TRPI"/>
    <property type="match status" value="1"/>
</dbReference>
<reference evidence="8" key="1">
    <citation type="submission" date="2019-12" db="EMBL/GenBank/DDBJ databases">
        <title>Complete genome of Terracaulis silvestris 0127_4.</title>
        <authorList>
            <person name="Vieira S."/>
            <person name="Riedel T."/>
            <person name="Sproer C."/>
            <person name="Pascual J."/>
            <person name="Boedeker C."/>
            <person name="Overmann J."/>
        </authorList>
    </citation>
    <scope>NUCLEOTIDE SEQUENCE [LARGE SCALE GENOMIC DNA]</scope>
    <source>
        <strain evidence="8">0127_4</strain>
    </source>
</reference>
<dbReference type="PANTHER" id="PTHR30537">
    <property type="entry name" value="HTH-TYPE TRANSCRIPTIONAL REGULATOR"/>
    <property type="match status" value="1"/>
</dbReference>
<dbReference type="NCBIfam" id="NF008352">
    <property type="entry name" value="PRK11139.1"/>
    <property type="match status" value="1"/>
</dbReference>
<dbReference type="Gene3D" id="3.40.190.10">
    <property type="entry name" value="Periplasmic binding protein-like II"/>
    <property type="match status" value="2"/>
</dbReference>
<dbReference type="GO" id="GO:0006351">
    <property type="term" value="P:DNA-templated transcription"/>
    <property type="evidence" value="ECO:0007669"/>
    <property type="project" value="TreeGrafter"/>
</dbReference>
<dbReference type="Proteomes" id="UP000431269">
    <property type="component" value="Chromosome"/>
</dbReference>
<dbReference type="InterPro" id="IPR036388">
    <property type="entry name" value="WH-like_DNA-bd_sf"/>
</dbReference>
<dbReference type="GO" id="GO:0043565">
    <property type="term" value="F:sequence-specific DNA binding"/>
    <property type="evidence" value="ECO:0007669"/>
    <property type="project" value="TreeGrafter"/>
</dbReference>
<evidence type="ECO:0000259" key="6">
    <source>
        <dbReference type="PROSITE" id="PS50931"/>
    </source>
</evidence>